<dbReference type="AlphaFoldDB" id="A0A915IFK7"/>
<evidence type="ECO:0000256" key="1">
    <source>
        <dbReference type="SAM" id="MobiDB-lite"/>
    </source>
</evidence>
<proteinExistence type="predicted"/>
<feature type="compositionally biased region" description="Low complexity" evidence="1">
    <location>
        <begin position="140"/>
        <end position="154"/>
    </location>
</feature>
<feature type="region of interest" description="Disordered" evidence="1">
    <location>
        <begin position="130"/>
        <end position="154"/>
    </location>
</feature>
<evidence type="ECO:0000313" key="2">
    <source>
        <dbReference type="Proteomes" id="UP000887565"/>
    </source>
</evidence>
<accession>A0A915IFK7</accession>
<protein>
    <submittedName>
        <fullName evidence="3">Uncharacterized protein</fullName>
    </submittedName>
</protein>
<name>A0A915IFK7_ROMCU</name>
<sequence length="177" mass="19879">MLEAVNFGDMFLTAWGGDRPLDEYYNVGKMVYLHVRRFHAEAIGNNVRFCNINEINDRTSNSTLFSAKNCIKIVPHPNTRSPPIHKNAPGQNFLLTLGQRELHLGRLICNRSEELQTEFNAAKLSLIKPASRKSRDRPTKSLSTSMISSSSNEEISSIKILGAGLRPEVPRDSELIK</sequence>
<evidence type="ECO:0000313" key="3">
    <source>
        <dbReference type="WBParaSite" id="nRc.2.0.1.t12698-RA"/>
    </source>
</evidence>
<keyword evidence="2" id="KW-1185">Reference proteome</keyword>
<reference evidence="3" key="1">
    <citation type="submission" date="2022-11" db="UniProtKB">
        <authorList>
            <consortium name="WormBaseParasite"/>
        </authorList>
    </citation>
    <scope>IDENTIFICATION</scope>
</reference>
<dbReference type="WBParaSite" id="nRc.2.0.1.t12698-RA">
    <property type="protein sequence ID" value="nRc.2.0.1.t12698-RA"/>
    <property type="gene ID" value="nRc.2.0.1.g12698"/>
</dbReference>
<dbReference type="Proteomes" id="UP000887565">
    <property type="component" value="Unplaced"/>
</dbReference>
<organism evidence="2 3">
    <name type="scientific">Romanomermis culicivorax</name>
    <name type="common">Nematode worm</name>
    <dbReference type="NCBI Taxonomy" id="13658"/>
    <lineage>
        <taxon>Eukaryota</taxon>
        <taxon>Metazoa</taxon>
        <taxon>Ecdysozoa</taxon>
        <taxon>Nematoda</taxon>
        <taxon>Enoplea</taxon>
        <taxon>Dorylaimia</taxon>
        <taxon>Mermithida</taxon>
        <taxon>Mermithoidea</taxon>
        <taxon>Mermithidae</taxon>
        <taxon>Romanomermis</taxon>
    </lineage>
</organism>